<dbReference type="InterPro" id="IPR036196">
    <property type="entry name" value="Ptyr_pPase_sf"/>
</dbReference>
<organism evidence="2 3">
    <name type="scientific">Klenkia terrae</name>
    <dbReference type="NCBI Taxonomy" id="1052259"/>
    <lineage>
        <taxon>Bacteria</taxon>
        <taxon>Bacillati</taxon>
        <taxon>Actinomycetota</taxon>
        <taxon>Actinomycetes</taxon>
        <taxon>Geodermatophilales</taxon>
        <taxon>Geodermatophilaceae</taxon>
        <taxon>Klenkia</taxon>
    </lineage>
</organism>
<dbReference type="EMBL" id="JBAPLV010000006">
    <property type="protein sequence ID" value="MEI4278285.1"/>
    <property type="molecule type" value="Genomic_DNA"/>
</dbReference>
<evidence type="ECO:0000259" key="1">
    <source>
        <dbReference type="SMART" id="SM00226"/>
    </source>
</evidence>
<gene>
    <name evidence="2" type="ORF">UXQ13_07385</name>
</gene>
<comment type="caution">
    <text evidence="2">The sequence shown here is derived from an EMBL/GenBank/DDBJ whole genome shotgun (WGS) entry which is preliminary data.</text>
</comment>
<dbReference type="SUPFAM" id="SSF52788">
    <property type="entry name" value="Phosphotyrosine protein phosphatases I"/>
    <property type="match status" value="1"/>
</dbReference>
<protein>
    <recommendedName>
        <fullName evidence="1">Phosphotyrosine protein phosphatase I domain-containing protein</fullName>
    </recommendedName>
</protein>
<dbReference type="Pfam" id="PF01451">
    <property type="entry name" value="LMWPc"/>
    <property type="match status" value="1"/>
</dbReference>
<sequence>MRIVFVCTTNVWGSAMAELISRRLLSEWDPDRERVQVFSVGVRAEVGAPMPAVAQQVLAERGIDASEHRARWMSPAVLGGADLTLTMGGIQRDAVLALNPRGLRSTFTLQEAAVLLRGLPQVVGPMSADADGHFRAVVAALAGARRFRSVAAGADDLPDLLADLRVVGPLSEALFRDVSGLLRALILPAFRAGDEDVWTGVPFAASAVA</sequence>
<evidence type="ECO:0000313" key="2">
    <source>
        <dbReference type="EMBL" id="MEI4278285.1"/>
    </source>
</evidence>
<name>A0ABU8E412_9ACTN</name>
<dbReference type="RefSeq" id="WP_225234195.1">
    <property type="nucleotide sequence ID" value="NZ_JBAPLV010000006.1"/>
</dbReference>
<dbReference type="InterPro" id="IPR023485">
    <property type="entry name" value="Ptyr_pPase"/>
</dbReference>
<keyword evidence="3" id="KW-1185">Reference proteome</keyword>
<evidence type="ECO:0000313" key="3">
    <source>
        <dbReference type="Proteomes" id="UP001373496"/>
    </source>
</evidence>
<reference evidence="2 3" key="1">
    <citation type="submission" date="2024-03" db="EMBL/GenBank/DDBJ databases">
        <title>Draft genome sequence of Klenkia terrae.</title>
        <authorList>
            <person name="Duangmal K."/>
            <person name="Chantavorakit T."/>
        </authorList>
    </citation>
    <scope>NUCLEOTIDE SEQUENCE [LARGE SCALE GENOMIC DNA]</scope>
    <source>
        <strain evidence="2 3">JCM 17786</strain>
    </source>
</reference>
<proteinExistence type="predicted"/>
<dbReference type="SMART" id="SM00226">
    <property type="entry name" value="LMWPc"/>
    <property type="match status" value="1"/>
</dbReference>
<accession>A0ABU8E412</accession>
<dbReference type="Proteomes" id="UP001373496">
    <property type="component" value="Unassembled WGS sequence"/>
</dbReference>
<dbReference type="Gene3D" id="3.40.50.2300">
    <property type="match status" value="1"/>
</dbReference>
<feature type="domain" description="Phosphotyrosine protein phosphatase I" evidence="1">
    <location>
        <begin position="1"/>
        <end position="144"/>
    </location>
</feature>